<name>A0A0C3PL96_PISTI</name>
<proteinExistence type="predicted"/>
<evidence type="ECO:0000313" key="2">
    <source>
        <dbReference type="Proteomes" id="UP000054217"/>
    </source>
</evidence>
<reference evidence="2" key="2">
    <citation type="submission" date="2015-01" db="EMBL/GenBank/DDBJ databases">
        <title>Evolutionary Origins and Diversification of the Mycorrhizal Mutualists.</title>
        <authorList>
            <consortium name="DOE Joint Genome Institute"/>
            <consortium name="Mycorrhizal Genomics Consortium"/>
            <person name="Kohler A."/>
            <person name="Kuo A."/>
            <person name="Nagy L.G."/>
            <person name="Floudas D."/>
            <person name="Copeland A."/>
            <person name="Barry K.W."/>
            <person name="Cichocki N."/>
            <person name="Veneault-Fourrey C."/>
            <person name="LaButti K."/>
            <person name="Lindquist E.A."/>
            <person name="Lipzen A."/>
            <person name="Lundell T."/>
            <person name="Morin E."/>
            <person name="Murat C."/>
            <person name="Riley R."/>
            <person name="Ohm R."/>
            <person name="Sun H."/>
            <person name="Tunlid A."/>
            <person name="Henrissat B."/>
            <person name="Grigoriev I.V."/>
            <person name="Hibbett D.S."/>
            <person name="Martin F."/>
        </authorList>
    </citation>
    <scope>NUCLEOTIDE SEQUENCE [LARGE SCALE GENOMIC DNA]</scope>
    <source>
        <strain evidence="2">Marx 270</strain>
    </source>
</reference>
<dbReference type="AlphaFoldDB" id="A0A0C3PL96"/>
<keyword evidence="2" id="KW-1185">Reference proteome</keyword>
<gene>
    <name evidence="1" type="ORF">M404DRAFT_110406</name>
</gene>
<protein>
    <submittedName>
        <fullName evidence="1">Uncharacterized protein</fullName>
    </submittedName>
</protein>
<feature type="non-terminal residue" evidence="1">
    <location>
        <position position="1"/>
    </location>
</feature>
<organism evidence="1 2">
    <name type="scientific">Pisolithus tinctorius Marx 270</name>
    <dbReference type="NCBI Taxonomy" id="870435"/>
    <lineage>
        <taxon>Eukaryota</taxon>
        <taxon>Fungi</taxon>
        <taxon>Dikarya</taxon>
        <taxon>Basidiomycota</taxon>
        <taxon>Agaricomycotina</taxon>
        <taxon>Agaricomycetes</taxon>
        <taxon>Agaricomycetidae</taxon>
        <taxon>Boletales</taxon>
        <taxon>Sclerodermatineae</taxon>
        <taxon>Pisolithaceae</taxon>
        <taxon>Pisolithus</taxon>
    </lineage>
</organism>
<evidence type="ECO:0000313" key="1">
    <source>
        <dbReference type="EMBL" id="KIO09054.1"/>
    </source>
</evidence>
<dbReference type="EMBL" id="KN831955">
    <property type="protein sequence ID" value="KIO09054.1"/>
    <property type="molecule type" value="Genomic_DNA"/>
</dbReference>
<feature type="non-terminal residue" evidence="1">
    <location>
        <position position="164"/>
    </location>
</feature>
<accession>A0A0C3PL96</accession>
<dbReference type="Proteomes" id="UP000054217">
    <property type="component" value="Unassembled WGS sequence"/>
</dbReference>
<dbReference type="InParanoid" id="A0A0C3PL96"/>
<dbReference type="STRING" id="870435.A0A0C3PL96"/>
<sequence length="164" mass="18792">FTQAMQNGQSNILYKLHNNCHEIFGLPKNHFLPNSSCLEVPEIMKMLRVKDVGTPNQCFTIWFPFLFKDMKVNVHKPFMNWKPLAQILKGALWGKMSLTEGFIRHGGPKTNGQKWKVTVVTLGCIAWACMFLLSPDKEFLGNSCGQISKINYYQVFCAYKQVLV</sequence>
<reference evidence="1 2" key="1">
    <citation type="submission" date="2014-04" db="EMBL/GenBank/DDBJ databases">
        <authorList>
            <consortium name="DOE Joint Genome Institute"/>
            <person name="Kuo A."/>
            <person name="Kohler A."/>
            <person name="Costa M.D."/>
            <person name="Nagy L.G."/>
            <person name="Floudas D."/>
            <person name="Copeland A."/>
            <person name="Barry K.W."/>
            <person name="Cichocki N."/>
            <person name="Veneault-Fourrey C."/>
            <person name="LaButti K."/>
            <person name="Lindquist E.A."/>
            <person name="Lipzen A."/>
            <person name="Lundell T."/>
            <person name="Morin E."/>
            <person name="Murat C."/>
            <person name="Sun H."/>
            <person name="Tunlid A."/>
            <person name="Henrissat B."/>
            <person name="Grigoriev I.V."/>
            <person name="Hibbett D.S."/>
            <person name="Martin F."/>
            <person name="Nordberg H.P."/>
            <person name="Cantor M.N."/>
            <person name="Hua S.X."/>
        </authorList>
    </citation>
    <scope>NUCLEOTIDE SEQUENCE [LARGE SCALE GENOMIC DNA]</scope>
    <source>
        <strain evidence="1 2">Marx 270</strain>
    </source>
</reference>
<dbReference type="OrthoDB" id="3231188at2759"/>
<dbReference type="HOGENOM" id="CLU_114369_0_0_1"/>